<dbReference type="EnsemblMetazoa" id="GBRI037123-RA">
    <property type="protein sequence ID" value="GBRI037123-PA"/>
    <property type="gene ID" value="GBRI037123"/>
</dbReference>
<name>A0A1A9WYB5_9MUSC</name>
<protein>
    <submittedName>
        <fullName evidence="6">Uncharacterized protein</fullName>
    </submittedName>
</protein>
<dbReference type="PANTHER" id="PTHR24217">
    <property type="entry name" value="PUTATIVE-RELATED"/>
    <property type="match status" value="1"/>
</dbReference>
<evidence type="ECO:0000256" key="4">
    <source>
        <dbReference type="ARBA" id="ARBA00038161"/>
    </source>
</evidence>
<evidence type="ECO:0000313" key="6">
    <source>
        <dbReference type="EnsemblMetazoa" id="GBRI037123-PA"/>
    </source>
</evidence>
<dbReference type="GO" id="GO:0003779">
    <property type="term" value="F:actin binding"/>
    <property type="evidence" value="ECO:0007669"/>
    <property type="project" value="TreeGrafter"/>
</dbReference>
<reference evidence="6" key="2">
    <citation type="submission" date="2020-05" db="UniProtKB">
        <authorList>
            <consortium name="EnsemblMetazoa"/>
        </authorList>
    </citation>
    <scope>IDENTIFICATION</scope>
    <source>
        <strain evidence="6">IAEA</strain>
    </source>
</reference>
<dbReference type="Proteomes" id="UP000091820">
    <property type="component" value="Unassembled WGS sequence"/>
</dbReference>
<dbReference type="PANTHER" id="PTHR24217:SF0">
    <property type="entry name" value="PDZ DOMAIN-CONTAINING PROTEIN"/>
    <property type="match status" value="1"/>
</dbReference>
<accession>A0A1A9WYB5</accession>
<sequence>MFKSRSFHDVSIKLDDASGGNSGIDKNNGSGLQKSHTICVVERNRGFKPSDRHDPAKKKFLLDLSKKIWQKNEETVNLPGKINLNKLFTPAEDAKEILPRNRKLYASSAFYSPLLHPTVEDQVELARRISHSLSDISNQKSKGQSMYCNRKKRSVKWVHESSEQEGKAITLEAENCNRESKENGSTYPRDSKLPLRLLMNPLGRMRDFNSVHDAFNTEAGLLSPNNCAELVTALHNYKDKGAELFAKRRKVADKWVVDETNVGTQRPVDLLDFHEHQQQSRQSSSPSMLPAETDVQLNVEHKQLLDKTSLNAVKKSDKPTSTSGSPLLKEETHIGDISNLTAITNLSSPKHQESPPTAKEEFRTLSEIDLQITHEVTSHSSNSDFQRDLAYKPSIPQGWKAPCVILPKSLYVPKKISLQSYAPPPISSGCGNRVQTTSPKINHQTDNKLQNSIVYPQQLQGQKSATDSTFVVKTSQPAIFASECSGHISPPKANQHYQAPNRYKMLTKETNQNTPQVNFSPSPLSYDKLAKFEHNQFEINGVYSAKGFPQTEQKILNILSPDAIVSPKPLSPSYGILHDGNPRYLNTNVGQNNSRCNDNRLLYAPTYNNSARGWYNYNVSKNFLSDQDHSSVITTQPEAFNNMPYTDF</sequence>
<dbReference type="GO" id="GO:0030018">
    <property type="term" value="C:Z disc"/>
    <property type="evidence" value="ECO:0007669"/>
    <property type="project" value="TreeGrafter"/>
</dbReference>
<keyword evidence="3" id="KW-0597">Phosphoprotein</keyword>
<feature type="region of interest" description="Disordered" evidence="5">
    <location>
        <begin position="308"/>
        <end position="331"/>
    </location>
</feature>
<dbReference type="GO" id="GO:0032233">
    <property type="term" value="P:positive regulation of actin filament bundle assembly"/>
    <property type="evidence" value="ECO:0007669"/>
    <property type="project" value="TreeGrafter"/>
</dbReference>
<evidence type="ECO:0000256" key="1">
    <source>
        <dbReference type="ARBA" id="ARBA00004496"/>
    </source>
</evidence>
<evidence type="ECO:0000256" key="2">
    <source>
        <dbReference type="ARBA" id="ARBA00022490"/>
    </source>
</evidence>
<keyword evidence="7" id="KW-1185">Reference proteome</keyword>
<dbReference type="InterPro" id="IPR051976">
    <property type="entry name" value="Synaptopodin_domain"/>
</dbReference>
<dbReference type="GO" id="GO:0005634">
    <property type="term" value="C:nucleus"/>
    <property type="evidence" value="ECO:0007669"/>
    <property type="project" value="TreeGrafter"/>
</dbReference>
<dbReference type="GO" id="GO:0015629">
    <property type="term" value="C:actin cytoskeleton"/>
    <property type="evidence" value="ECO:0007669"/>
    <property type="project" value="TreeGrafter"/>
</dbReference>
<evidence type="ECO:0000313" key="7">
    <source>
        <dbReference type="Proteomes" id="UP000091820"/>
    </source>
</evidence>
<dbReference type="VEuPathDB" id="VectorBase:GBRI037123"/>
<dbReference type="AlphaFoldDB" id="A0A1A9WYB5"/>
<reference evidence="7" key="1">
    <citation type="submission" date="2014-03" db="EMBL/GenBank/DDBJ databases">
        <authorList>
            <person name="Aksoy S."/>
            <person name="Warren W."/>
            <person name="Wilson R.K."/>
        </authorList>
    </citation>
    <scope>NUCLEOTIDE SEQUENCE [LARGE SCALE GENOMIC DNA]</scope>
    <source>
        <strain evidence="7">IAEA</strain>
    </source>
</reference>
<keyword evidence="2" id="KW-0963">Cytoplasm</keyword>
<evidence type="ECO:0000256" key="3">
    <source>
        <dbReference type="ARBA" id="ARBA00022553"/>
    </source>
</evidence>
<dbReference type="STRING" id="37001.A0A1A9WYB5"/>
<evidence type="ECO:0000256" key="5">
    <source>
        <dbReference type="SAM" id="MobiDB-lite"/>
    </source>
</evidence>
<comment type="subcellular location">
    <subcellularLocation>
        <location evidence="1">Cytoplasm</location>
    </subcellularLocation>
</comment>
<proteinExistence type="inferred from homology"/>
<comment type="similarity">
    <text evidence="4">Belongs to the synaptopodin family.</text>
</comment>
<organism evidence="6 7">
    <name type="scientific">Glossina brevipalpis</name>
    <dbReference type="NCBI Taxonomy" id="37001"/>
    <lineage>
        <taxon>Eukaryota</taxon>
        <taxon>Metazoa</taxon>
        <taxon>Ecdysozoa</taxon>
        <taxon>Arthropoda</taxon>
        <taxon>Hexapoda</taxon>
        <taxon>Insecta</taxon>
        <taxon>Pterygota</taxon>
        <taxon>Neoptera</taxon>
        <taxon>Endopterygota</taxon>
        <taxon>Diptera</taxon>
        <taxon>Brachycera</taxon>
        <taxon>Muscomorpha</taxon>
        <taxon>Hippoboscoidea</taxon>
        <taxon>Glossinidae</taxon>
        <taxon>Glossina</taxon>
    </lineage>
</organism>